<reference evidence="2" key="1">
    <citation type="submission" date="2020-04" db="EMBL/GenBank/DDBJ databases">
        <authorList>
            <person name="Alioto T."/>
            <person name="Alioto T."/>
            <person name="Gomez Garrido J."/>
        </authorList>
    </citation>
    <scope>NUCLEOTIDE SEQUENCE</scope>
    <source>
        <strain evidence="2">A484AB</strain>
    </source>
</reference>
<keyword evidence="3" id="KW-1185">Reference proteome</keyword>
<evidence type="ECO:0000259" key="1">
    <source>
        <dbReference type="Pfam" id="PF00270"/>
    </source>
</evidence>
<dbReference type="Gene3D" id="3.40.50.300">
    <property type="entry name" value="P-loop containing nucleotide triphosphate hydrolases"/>
    <property type="match status" value="1"/>
</dbReference>
<evidence type="ECO:0000313" key="3">
    <source>
        <dbReference type="Proteomes" id="UP001152795"/>
    </source>
</evidence>
<dbReference type="GO" id="GO:0005524">
    <property type="term" value="F:ATP binding"/>
    <property type="evidence" value="ECO:0007669"/>
    <property type="project" value="InterPro"/>
</dbReference>
<feature type="domain" description="DEAD/DEAH-box helicase" evidence="1">
    <location>
        <begin position="2"/>
        <end position="115"/>
    </location>
</feature>
<keyword evidence="2" id="KW-0547">Nucleotide-binding</keyword>
<evidence type="ECO:0000313" key="2">
    <source>
        <dbReference type="EMBL" id="CAB4042374.1"/>
    </source>
</evidence>
<comment type="caution">
    <text evidence="2">The sequence shown here is derived from an EMBL/GenBank/DDBJ whole genome shotgun (WGS) entry which is preliminary data.</text>
</comment>
<keyword evidence="2" id="KW-0378">Hydrolase</keyword>
<accession>A0A6S7KHQ0</accession>
<gene>
    <name evidence="2" type="ORF">PACLA_8A027877</name>
</gene>
<feature type="non-terminal residue" evidence="2">
    <location>
        <position position="1"/>
    </location>
</feature>
<dbReference type="EMBL" id="CACRXK020029993">
    <property type="protein sequence ID" value="CAB4042374.1"/>
    <property type="molecule type" value="Genomic_DNA"/>
</dbReference>
<organism evidence="2 3">
    <name type="scientific">Paramuricea clavata</name>
    <name type="common">Red gorgonian</name>
    <name type="synonym">Violescent sea-whip</name>
    <dbReference type="NCBI Taxonomy" id="317549"/>
    <lineage>
        <taxon>Eukaryota</taxon>
        <taxon>Metazoa</taxon>
        <taxon>Cnidaria</taxon>
        <taxon>Anthozoa</taxon>
        <taxon>Octocorallia</taxon>
        <taxon>Malacalcyonacea</taxon>
        <taxon>Plexauridae</taxon>
        <taxon>Paramuricea</taxon>
    </lineage>
</organism>
<dbReference type="Proteomes" id="UP001152795">
    <property type="component" value="Unassembled WGS sequence"/>
</dbReference>
<dbReference type="SUPFAM" id="SSF52540">
    <property type="entry name" value="P-loop containing nucleoside triphosphate hydrolases"/>
    <property type="match status" value="1"/>
</dbReference>
<proteinExistence type="predicted"/>
<keyword evidence="2" id="KW-0347">Helicase</keyword>
<keyword evidence="2" id="KW-0067">ATP-binding</keyword>
<dbReference type="Pfam" id="PF00270">
    <property type="entry name" value="DEAD"/>
    <property type="match status" value="1"/>
</dbReference>
<dbReference type="GO" id="GO:0004386">
    <property type="term" value="F:helicase activity"/>
    <property type="evidence" value="ECO:0007669"/>
    <property type="project" value="UniProtKB-KW"/>
</dbReference>
<dbReference type="OrthoDB" id="5978370at2759"/>
<feature type="non-terminal residue" evidence="2">
    <location>
        <position position="117"/>
    </location>
</feature>
<dbReference type="InterPro" id="IPR027417">
    <property type="entry name" value="P-loop_NTPase"/>
</dbReference>
<dbReference type="InterPro" id="IPR011545">
    <property type="entry name" value="DEAD/DEAH_box_helicase_dom"/>
</dbReference>
<protein>
    <submittedName>
        <fullName evidence="2">ATP-dependent DNA helicase -like</fullName>
    </submittedName>
</protein>
<dbReference type="GO" id="GO:0003676">
    <property type="term" value="F:nucleic acid binding"/>
    <property type="evidence" value="ECO:0007669"/>
    <property type="project" value="InterPro"/>
</dbReference>
<name>A0A6S7KHQ0_PARCT</name>
<sequence length="117" mass="13156">LPTGFGKSIINQLIPRVKSTALLAANAEARQDEMQQVVVVGPLVQIMQEQVKDLAFHGMKAARIGKSFDVDHQVIEGHYEVIFGNAEEWQLPKWKTYLKKTRNIATFVVDEVHTVVT</sequence>
<dbReference type="AlphaFoldDB" id="A0A6S7KHQ0"/>